<accession>A0A8R1IQH0</accession>
<reference evidence="2" key="1">
    <citation type="submission" date="2010-08" db="EMBL/GenBank/DDBJ databases">
        <authorList>
            <consortium name="Caenorhabditis japonica Sequencing Consortium"/>
            <person name="Wilson R.K."/>
        </authorList>
    </citation>
    <scope>NUCLEOTIDE SEQUENCE [LARGE SCALE GENOMIC DNA]</scope>
    <source>
        <strain evidence="2">DF5081</strain>
    </source>
</reference>
<sequence length="69" mass="8043">MFKKEHEAGDREKAATEEERVDKLEWIQERMRDDFSANSYLRAQFRFPSFMNPASGEMGAEQASERGIV</sequence>
<keyword evidence="2" id="KW-1185">Reference proteome</keyword>
<protein>
    <submittedName>
        <fullName evidence="1">Uncharacterized protein</fullName>
    </submittedName>
</protein>
<name>A0A8R1IQH0_CAEJA</name>
<evidence type="ECO:0000313" key="1">
    <source>
        <dbReference type="EnsemblMetazoa" id="CJA36097.1"/>
    </source>
</evidence>
<dbReference type="Proteomes" id="UP000005237">
    <property type="component" value="Unassembled WGS sequence"/>
</dbReference>
<evidence type="ECO:0000313" key="2">
    <source>
        <dbReference type="Proteomes" id="UP000005237"/>
    </source>
</evidence>
<dbReference type="AlphaFoldDB" id="A0A8R1IQH0"/>
<dbReference type="EnsemblMetazoa" id="CJA36097.1">
    <property type="protein sequence ID" value="CJA36097.1"/>
    <property type="gene ID" value="WBGene00211944"/>
</dbReference>
<reference evidence="1" key="2">
    <citation type="submission" date="2022-06" db="UniProtKB">
        <authorList>
            <consortium name="EnsemblMetazoa"/>
        </authorList>
    </citation>
    <scope>IDENTIFICATION</scope>
    <source>
        <strain evidence="1">DF5081</strain>
    </source>
</reference>
<organism evidence="1 2">
    <name type="scientific">Caenorhabditis japonica</name>
    <dbReference type="NCBI Taxonomy" id="281687"/>
    <lineage>
        <taxon>Eukaryota</taxon>
        <taxon>Metazoa</taxon>
        <taxon>Ecdysozoa</taxon>
        <taxon>Nematoda</taxon>
        <taxon>Chromadorea</taxon>
        <taxon>Rhabditida</taxon>
        <taxon>Rhabditina</taxon>
        <taxon>Rhabditomorpha</taxon>
        <taxon>Rhabditoidea</taxon>
        <taxon>Rhabditidae</taxon>
        <taxon>Peloderinae</taxon>
        <taxon>Caenorhabditis</taxon>
    </lineage>
</organism>
<proteinExistence type="predicted"/>